<comment type="caution">
    <text evidence="1">The sequence shown here is derived from an EMBL/GenBank/DDBJ whole genome shotgun (WGS) entry which is preliminary data.</text>
</comment>
<evidence type="ECO:0000313" key="2">
    <source>
        <dbReference type="Proteomes" id="UP000828390"/>
    </source>
</evidence>
<reference evidence="1" key="1">
    <citation type="journal article" date="2019" name="bioRxiv">
        <title>The Genome of the Zebra Mussel, Dreissena polymorpha: A Resource for Invasive Species Research.</title>
        <authorList>
            <person name="McCartney M.A."/>
            <person name="Auch B."/>
            <person name="Kono T."/>
            <person name="Mallez S."/>
            <person name="Zhang Y."/>
            <person name="Obille A."/>
            <person name="Becker A."/>
            <person name="Abrahante J.E."/>
            <person name="Garbe J."/>
            <person name="Badalamenti J.P."/>
            <person name="Herman A."/>
            <person name="Mangelson H."/>
            <person name="Liachko I."/>
            <person name="Sullivan S."/>
            <person name="Sone E.D."/>
            <person name="Koren S."/>
            <person name="Silverstein K.A.T."/>
            <person name="Beckman K.B."/>
            <person name="Gohl D.M."/>
        </authorList>
    </citation>
    <scope>NUCLEOTIDE SEQUENCE</scope>
    <source>
        <strain evidence="1">Duluth1</strain>
        <tissue evidence="1">Whole animal</tissue>
    </source>
</reference>
<dbReference type="EMBL" id="JAIWYP010000008">
    <property type="protein sequence ID" value="KAH3785672.1"/>
    <property type="molecule type" value="Genomic_DNA"/>
</dbReference>
<organism evidence="1 2">
    <name type="scientific">Dreissena polymorpha</name>
    <name type="common">Zebra mussel</name>
    <name type="synonym">Mytilus polymorpha</name>
    <dbReference type="NCBI Taxonomy" id="45954"/>
    <lineage>
        <taxon>Eukaryota</taxon>
        <taxon>Metazoa</taxon>
        <taxon>Spiralia</taxon>
        <taxon>Lophotrochozoa</taxon>
        <taxon>Mollusca</taxon>
        <taxon>Bivalvia</taxon>
        <taxon>Autobranchia</taxon>
        <taxon>Heteroconchia</taxon>
        <taxon>Euheterodonta</taxon>
        <taxon>Imparidentia</taxon>
        <taxon>Neoheterodontei</taxon>
        <taxon>Myida</taxon>
        <taxon>Dreissenoidea</taxon>
        <taxon>Dreissenidae</taxon>
        <taxon>Dreissena</taxon>
    </lineage>
</organism>
<gene>
    <name evidence="1" type="ORF">DPMN_163765</name>
</gene>
<protein>
    <submittedName>
        <fullName evidence="1">Uncharacterized protein</fullName>
    </submittedName>
</protein>
<keyword evidence="2" id="KW-1185">Reference proteome</keyword>
<reference evidence="1" key="2">
    <citation type="submission" date="2020-11" db="EMBL/GenBank/DDBJ databases">
        <authorList>
            <person name="McCartney M.A."/>
            <person name="Auch B."/>
            <person name="Kono T."/>
            <person name="Mallez S."/>
            <person name="Becker A."/>
            <person name="Gohl D.M."/>
            <person name="Silverstein K.A.T."/>
            <person name="Koren S."/>
            <person name="Bechman K.B."/>
            <person name="Herman A."/>
            <person name="Abrahante J.E."/>
            <person name="Garbe J."/>
        </authorList>
    </citation>
    <scope>NUCLEOTIDE SEQUENCE</scope>
    <source>
        <strain evidence="1">Duluth1</strain>
        <tissue evidence="1">Whole animal</tissue>
    </source>
</reference>
<sequence>MKLKLPELISEKVSEVLLDKREEELRASDMIFFNLKEAKNGSSKERDIELRGEVLCSIGIHLDPSQLENVTRLGRLFPNSAKMRPIRLFIEIRIKRGQILRNAYKLKDIGRLSKVGIVRDLTQKQRENNIILKKTLEAMKKTFQGKYGLSGGIRSFNFNTDKQLTCHLV</sequence>
<accession>A0A9D4EXE6</accession>
<name>A0A9D4EXE6_DREPO</name>
<evidence type="ECO:0000313" key="1">
    <source>
        <dbReference type="EMBL" id="KAH3785672.1"/>
    </source>
</evidence>
<dbReference type="AlphaFoldDB" id="A0A9D4EXE6"/>
<dbReference type="Proteomes" id="UP000828390">
    <property type="component" value="Unassembled WGS sequence"/>
</dbReference>
<proteinExistence type="predicted"/>